<dbReference type="Gene3D" id="3.90.550.10">
    <property type="entry name" value="Spore Coat Polysaccharide Biosynthesis Protein SpsA, Chain A"/>
    <property type="match status" value="1"/>
</dbReference>
<proteinExistence type="predicted"/>
<dbReference type="Pfam" id="PF02709">
    <property type="entry name" value="Glyco_transf_7C"/>
    <property type="match status" value="1"/>
</dbReference>
<dbReference type="GO" id="GO:0016740">
    <property type="term" value="F:transferase activity"/>
    <property type="evidence" value="ECO:0007669"/>
    <property type="project" value="UniProtKB-KW"/>
</dbReference>
<dbReference type="SUPFAM" id="SSF53448">
    <property type="entry name" value="Nucleotide-diphospho-sugar transferases"/>
    <property type="match status" value="1"/>
</dbReference>
<accession>A0ABQ1M2Y9</accession>
<dbReference type="PANTHER" id="PTHR43685">
    <property type="entry name" value="GLYCOSYLTRANSFERASE"/>
    <property type="match status" value="1"/>
</dbReference>
<evidence type="ECO:0000259" key="2">
    <source>
        <dbReference type="Pfam" id="PF00535"/>
    </source>
</evidence>
<dbReference type="PANTHER" id="PTHR43685:SF3">
    <property type="entry name" value="SLR2126 PROTEIN"/>
    <property type="match status" value="1"/>
</dbReference>
<dbReference type="EMBL" id="BMIK01000008">
    <property type="protein sequence ID" value="GGC32257.1"/>
    <property type="molecule type" value="Genomic_DNA"/>
</dbReference>
<dbReference type="InterPro" id="IPR029044">
    <property type="entry name" value="Nucleotide-diphossugar_trans"/>
</dbReference>
<dbReference type="InterPro" id="IPR027791">
    <property type="entry name" value="Galactosyl_T_C"/>
</dbReference>
<gene>
    <name evidence="4" type="ORF">GCM10011386_25490</name>
</gene>
<dbReference type="RefSeq" id="WP_188751271.1">
    <property type="nucleotide sequence ID" value="NZ_BMIK01000008.1"/>
</dbReference>
<evidence type="ECO:0000256" key="1">
    <source>
        <dbReference type="ARBA" id="ARBA00022679"/>
    </source>
</evidence>
<evidence type="ECO:0000313" key="5">
    <source>
        <dbReference type="Proteomes" id="UP000597338"/>
    </source>
</evidence>
<name>A0ABQ1M2Y9_9SPHI</name>
<keyword evidence="5" id="KW-1185">Reference proteome</keyword>
<sequence>MHISSSLIISTYNWPEALDLCLKSVLDQHQLPDEIIIADDGSGDETRALIQRYQNDSPKPIKHVWHSDEGFRKTIILNTAVKEAKGAYLIQIDGDIIVHPEFVRDHLSVAKQGQFIRGSRAMLDSSTTRHALQVRRTHFGPFSKGVKHRLNALHIPALSSFIRTDPYNPADVKGCNMAYWKSDFVLVNGYNNDLTGWGHEDIELAARFVNNGIRKRHLKWAAVCFHIDHPHNSRANESANKAVYERVLSSGTKQCTNGYNSTLNQPQ</sequence>
<dbReference type="CDD" id="cd06420">
    <property type="entry name" value="GT2_Chondriotin_Pol_N"/>
    <property type="match status" value="1"/>
</dbReference>
<evidence type="ECO:0000313" key="4">
    <source>
        <dbReference type="EMBL" id="GGC32257.1"/>
    </source>
</evidence>
<dbReference type="InterPro" id="IPR050834">
    <property type="entry name" value="Glycosyltransf_2"/>
</dbReference>
<evidence type="ECO:0000259" key="3">
    <source>
        <dbReference type="Pfam" id="PF02709"/>
    </source>
</evidence>
<comment type="caution">
    <text evidence="4">The sequence shown here is derived from an EMBL/GenBank/DDBJ whole genome shotgun (WGS) entry which is preliminary data.</text>
</comment>
<organism evidence="4 5">
    <name type="scientific">Parapedobacter defluvii</name>
    <dbReference type="NCBI Taxonomy" id="2045106"/>
    <lineage>
        <taxon>Bacteria</taxon>
        <taxon>Pseudomonadati</taxon>
        <taxon>Bacteroidota</taxon>
        <taxon>Sphingobacteriia</taxon>
        <taxon>Sphingobacteriales</taxon>
        <taxon>Sphingobacteriaceae</taxon>
        <taxon>Parapedobacter</taxon>
    </lineage>
</organism>
<protein>
    <submittedName>
        <fullName evidence="4">Glycosyl transferase family 2</fullName>
    </submittedName>
</protein>
<reference evidence="5" key="1">
    <citation type="journal article" date="2019" name="Int. J. Syst. Evol. Microbiol.">
        <title>The Global Catalogue of Microorganisms (GCM) 10K type strain sequencing project: providing services to taxonomists for standard genome sequencing and annotation.</title>
        <authorList>
            <consortium name="The Broad Institute Genomics Platform"/>
            <consortium name="The Broad Institute Genome Sequencing Center for Infectious Disease"/>
            <person name="Wu L."/>
            <person name="Ma J."/>
        </authorList>
    </citation>
    <scope>NUCLEOTIDE SEQUENCE [LARGE SCALE GENOMIC DNA]</scope>
    <source>
        <strain evidence="5">CGMCC 1.15342</strain>
    </source>
</reference>
<dbReference type="InterPro" id="IPR001173">
    <property type="entry name" value="Glyco_trans_2-like"/>
</dbReference>
<feature type="domain" description="Galactosyltransferase C-terminal" evidence="3">
    <location>
        <begin position="171"/>
        <end position="227"/>
    </location>
</feature>
<feature type="domain" description="Glycosyltransferase 2-like" evidence="2">
    <location>
        <begin position="6"/>
        <end position="126"/>
    </location>
</feature>
<dbReference type="Pfam" id="PF00535">
    <property type="entry name" value="Glycos_transf_2"/>
    <property type="match status" value="1"/>
</dbReference>
<dbReference type="Proteomes" id="UP000597338">
    <property type="component" value="Unassembled WGS sequence"/>
</dbReference>
<keyword evidence="1 4" id="KW-0808">Transferase</keyword>